<dbReference type="GO" id="GO:0005737">
    <property type="term" value="C:cytoplasm"/>
    <property type="evidence" value="ECO:0007669"/>
    <property type="project" value="TreeGrafter"/>
</dbReference>
<dbReference type="OrthoDB" id="9803665at2"/>
<dbReference type="RefSeq" id="WP_068839089.1">
    <property type="nucleotide sequence ID" value="NZ_BMXC01000007.1"/>
</dbReference>
<dbReference type="GO" id="GO:0006520">
    <property type="term" value="P:amino acid metabolic process"/>
    <property type="evidence" value="ECO:0007669"/>
    <property type="project" value="InterPro"/>
</dbReference>
<dbReference type="InterPro" id="IPR015421">
    <property type="entry name" value="PyrdxlP-dep_Trfase_major"/>
</dbReference>
<evidence type="ECO:0000256" key="2">
    <source>
        <dbReference type="ARBA" id="ARBA00009533"/>
    </source>
</evidence>
<dbReference type="PANTHER" id="PTHR45677:SF8">
    <property type="entry name" value="CYSTEINE SULFINIC ACID DECARBOXYLASE"/>
    <property type="match status" value="1"/>
</dbReference>
<sequence>MNSILDKAYSTENFRKRGHEVIDMLADYLADAKSDSAEVKAIPWQEPEEQLAYWQHDFSKPSLDNPLELFQDVLEKSIQVHRKRYLGHQTTPTLPISILATTVMATLNQGMGVYEMGMVGNTLEKILTEHLAQKLGFSGEASGFITSGGSLGNLTGLLAARAAATNIWNEGYTGKQQLAVLVSEEAHYCIDRAARIMGLGTDGIIKVPVNDKFQLRTDLLEEYYQQAVAAGKQVIAVVGCAGTTSTGSYDNLEAIAAFTKKYGLWFHVDGAHGAPAAFSPKYRHLVKGIEQADSVVVDYHKMMMTPSLSTAVIFKRGGDAYKIFSQRAQYLWSEQDTEEWYNGGKRTFECTKAMSALSVYTMFRAYGDDVFAENIERLYGMGADFAALIKANDNFELAYEPECNIVCFRFKGEGDLSKLNQQIRRQLMEEGRFYIVQTILNGDLYLRVSLMNPLTTENELQELLQEIEVKAAAVAV</sequence>
<evidence type="ECO:0000256" key="3">
    <source>
        <dbReference type="ARBA" id="ARBA00022793"/>
    </source>
</evidence>
<dbReference type="InterPro" id="IPR002129">
    <property type="entry name" value="PyrdxlP-dep_de-COase"/>
</dbReference>
<keyword evidence="9" id="KW-1185">Reference proteome</keyword>
<dbReference type="GO" id="GO:0019752">
    <property type="term" value="P:carboxylic acid metabolic process"/>
    <property type="evidence" value="ECO:0007669"/>
    <property type="project" value="InterPro"/>
</dbReference>
<dbReference type="GO" id="GO:0016831">
    <property type="term" value="F:carboxy-lyase activity"/>
    <property type="evidence" value="ECO:0007669"/>
    <property type="project" value="UniProtKB-KW"/>
</dbReference>
<dbReference type="GO" id="GO:0030170">
    <property type="term" value="F:pyridoxal phosphate binding"/>
    <property type="evidence" value="ECO:0007669"/>
    <property type="project" value="InterPro"/>
</dbReference>
<proteinExistence type="inferred from homology"/>
<keyword evidence="4 6" id="KW-0663">Pyridoxal phosphate</keyword>
<reference evidence="9" key="1">
    <citation type="submission" date="2016-10" db="EMBL/GenBank/DDBJ databases">
        <authorList>
            <person name="Varghese N."/>
        </authorList>
    </citation>
    <scope>NUCLEOTIDE SEQUENCE [LARGE SCALE GENOMIC DNA]</scope>
    <source>
        <strain evidence="9">DSM 18820</strain>
    </source>
</reference>
<name>A0A1I7KTA3_9BACT</name>
<dbReference type="PANTHER" id="PTHR45677">
    <property type="entry name" value="GLUTAMATE DECARBOXYLASE-RELATED"/>
    <property type="match status" value="1"/>
</dbReference>
<comment type="cofactor">
    <cofactor evidence="1 6 7">
        <name>pyridoxal 5'-phosphate</name>
        <dbReference type="ChEBI" id="CHEBI:597326"/>
    </cofactor>
</comment>
<evidence type="ECO:0000256" key="4">
    <source>
        <dbReference type="ARBA" id="ARBA00022898"/>
    </source>
</evidence>
<accession>A0A1I7KTA3</accession>
<evidence type="ECO:0000313" key="9">
    <source>
        <dbReference type="Proteomes" id="UP000182491"/>
    </source>
</evidence>
<dbReference type="EMBL" id="FPCA01000008">
    <property type="protein sequence ID" value="SFV00660.1"/>
    <property type="molecule type" value="Genomic_DNA"/>
</dbReference>
<gene>
    <name evidence="8" type="ORF">SAMN04487941_4083</name>
</gene>
<dbReference type="AlphaFoldDB" id="A0A1I7KTA3"/>
<dbReference type="InterPro" id="IPR015424">
    <property type="entry name" value="PyrdxlP-dep_Trfase"/>
</dbReference>
<dbReference type="PRINTS" id="PR00800">
    <property type="entry name" value="YHDCRBOXLASE"/>
</dbReference>
<dbReference type="SUPFAM" id="SSF53383">
    <property type="entry name" value="PLP-dependent transferases"/>
    <property type="match status" value="1"/>
</dbReference>
<dbReference type="Gene3D" id="3.40.640.10">
    <property type="entry name" value="Type I PLP-dependent aspartate aminotransferase-like (Major domain)"/>
    <property type="match status" value="1"/>
</dbReference>
<keyword evidence="5 7" id="KW-0456">Lyase</keyword>
<dbReference type="STRING" id="388950.GCA_001611675_03216"/>
<dbReference type="Gene3D" id="3.90.1150.170">
    <property type="match status" value="1"/>
</dbReference>
<protein>
    <submittedName>
        <fullName evidence="8">L-2,4-diaminobutyrate decarboxylase</fullName>
    </submittedName>
</protein>
<dbReference type="Pfam" id="PF00282">
    <property type="entry name" value="Pyridoxal_deC"/>
    <property type="match status" value="1"/>
</dbReference>
<dbReference type="Proteomes" id="UP000182491">
    <property type="component" value="Unassembled WGS sequence"/>
</dbReference>
<evidence type="ECO:0000256" key="1">
    <source>
        <dbReference type="ARBA" id="ARBA00001933"/>
    </source>
</evidence>
<evidence type="ECO:0000256" key="6">
    <source>
        <dbReference type="PIRSR" id="PIRSR602129-50"/>
    </source>
</evidence>
<evidence type="ECO:0000256" key="7">
    <source>
        <dbReference type="RuleBase" id="RU000382"/>
    </source>
</evidence>
<feature type="modified residue" description="N6-(pyridoxal phosphate)lysine" evidence="6">
    <location>
        <position position="301"/>
    </location>
</feature>
<evidence type="ECO:0000313" key="8">
    <source>
        <dbReference type="EMBL" id="SFV00660.1"/>
    </source>
</evidence>
<comment type="similarity">
    <text evidence="2 7">Belongs to the group II decarboxylase family.</text>
</comment>
<keyword evidence="3" id="KW-0210">Decarboxylase</keyword>
<dbReference type="InterPro" id="IPR010977">
    <property type="entry name" value="Aromatic_deC"/>
</dbReference>
<organism evidence="8 9">
    <name type="scientific">Pontibacter akesuensis</name>
    <dbReference type="NCBI Taxonomy" id="388950"/>
    <lineage>
        <taxon>Bacteria</taxon>
        <taxon>Pseudomonadati</taxon>
        <taxon>Bacteroidota</taxon>
        <taxon>Cytophagia</taxon>
        <taxon>Cytophagales</taxon>
        <taxon>Hymenobacteraceae</taxon>
        <taxon>Pontibacter</taxon>
    </lineage>
</organism>
<evidence type="ECO:0000256" key="5">
    <source>
        <dbReference type="ARBA" id="ARBA00023239"/>
    </source>
</evidence>